<keyword evidence="2" id="KW-0547">Nucleotide-binding</keyword>
<evidence type="ECO:0000256" key="3">
    <source>
        <dbReference type="SAM" id="MobiDB-lite"/>
    </source>
</evidence>
<dbReference type="PANTHER" id="PTHR43519">
    <property type="entry name" value="ATP-DEPENDENT RNA HELICASE HRPB"/>
    <property type="match status" value="1"/>
</dbReference>
<dbReference type="Gene3D" id="3.40.50.300">
    <property type="entry name" value="P-loop containing nucleotide triphosphate hydrolases"/>
    <property type="match status" value="1"/>
</dbReference>
<evidence type="ECO:0000256" key="1">
    <source>
        <dbReference type="ARBA" id="ARBA00022801"/>
    </source>
</evidence>
<dbReference type="EMBL" id="JACHOT010000003">
    <property type="protein sequence ID" value="MBB4651260.1"/>
    <property type="molecule type" value="Genomic_DNA"/>
</dbReference>
<keyword evidence="5" id="KW-1185">Reference proteome</keyword>
<feature type="region of interest" description="Disordered" evidence="3">
    <location>
        <begin position="50"/>
        <end position="69"/>
    </location>
</feature>
<accession>A0ABR6L373</accession>
<keyword evidence="2" id="KW-0347">Helicase</keyword>
<sequence>MTKLPDLPVSAVLPQLAEALASGNSAVLVAPPGAGKTTLVPLALLDAAQTRDAQNSATDPSVTVKDASR</sequence>
<organism evidence="4 5">
    <name type="scientific">Aminobacter niigataensis</name>
    <dbReference type="NCBI Taxonomy" id="83265"/>
    <lineage>
        <taxon>Bacteria</taxon>
        <taxon>Pseudomonadati</taxon>
        <taxon>Pseudomonadota</taxon>
        <taxon>Alphaproteobacteria</taxon>
        <taxon>Hyphomicrobiales</taxon>
        <taxon>Phyllobacteriaceae</taxon>
        <taxon>Aminobacter</taxon>
    </lineage>
</organism>
<proteinExistence type="predicted"/>
<evidence type="ECO:0000313" key="5">
    <source>
        <dbReference type="Proteomes" id="UP000539538"/>
    </source>
</evidence>
<comment type="caution">
    <text evidence="4">The sequence shown here is derived from an EMBL/GenBank/DDBJ whole genome shotgun (WGS) entry which is preliminary data.</text>
</comment>
<dbReference type="SUPFAM" id="SSF52540">
    <property type="entry name" value="P-loop containing nucleoside triphosphate hydrolases"/>
    <property type="match status" value="1"/>
</dbReference>
<evidence type="ECO:0000256" key="2">
    <source>
        <dbReference type="ARBA" id="ARBA00022806"/>
    </source>
</evidence>
<protein>
    <submittedName>
        <fullName evidence="4">HrpA-like RNA helicase</fullName>
    </submittedName>
</protein>
<name>A0ABR6L373_9HYPH</name>
<keyword evidence="1" id="KW-0378">Hydrolase</keyword>
<keyword evidence="2" id="KW-0067">ATP-binding</keyword>
<dbReference type="Proteomes" id="UP000539538">
    <property type="component" value="Unassembled WGS sequence"/>
</dbReference>
<feature type="compositionally biased region" description="Polar residues" evidence="3">
    <location>
        <begin position="51"/>
        <end position="61"/>
    </location>
</feature>
<reference evidence="4 5" key="1">
    <citation type="submission" date="2020-08" db="EMBL/GenBank/DDBJ databases">
        <title>Genomic Encyclopedia of Type Strains, Phase IV (KMG-IV): sequencing the most valuable type-strain genomes for metagenomic binning, comparative biology and taxonomic classification.</title>
        <authorList>
            <person name="Goeker M."/>
        </authorList>
    </citation>
    <scope>NUCLEOTIDE SEQUENCE [LARGE SCALE GENOMIC DNA]</scope>
    <source>
        <strain evidence="4 5">DSM 7050</strain>
    </source>
</reference>
<gene>
    <name evidence="4" type="ORF">GGQ99_003023</name>
</gene>
<dbReference type="RefSeq" id="WP_108605848.1">
    <property type="nucleotide sequence ID" value="NZ_BAAAVZ010000015.1"/>
</dbReference>
<dbReference type="InterPro" id="IPR027417">
    <property type="entry name" value="P-loop_NTPase"/>
</dbReference>
<evidence type="ECO:0000313" key="4">
    <source>
        <dbReference type="EMBL" id="MBB4651260.1"/>
    </source>
</evidence>
<dbReference type="PANTHER" id="PTHR43519:SF1">
    <property type="entry name" value="ATP-DEPENDENT RNA HELICASE HRPB"/>
    <property type="match status" value="1"/>
</dbReference>